<dbReference type="AlphaFoldDB" id="A0A0V0XLJ2"/>
<evidence type="ECO:0000313" key="4">
    <source>
        <dbReference type="EMBL" id="KRZ20040.1"/>
    </source>
</evidence>
<dbReference type="Proteomes" id="UP000054632">
    <property type="component" value="Unassembled WGS sequence"/>
</dbReference>
<evidence type="ECO:0000313" key="7">
    <source>
        <dbReference type="Proteomes" id="UP000054805"/>
    </source>
</evidence>
<name>A0A0V0XLJ2_TRIPS</name>
<dbReference type="EMBL" id="JYDS01000255">
    <property type="protein sequence ID" value="KRZ20040.1"/>
    <property type="molecule type" value="Genomic_DNA"/>
</dbReference>
<proteinExistence type="predicted"/>
<evidence type="ECO:0000313" key="6">
    <source>
        <dbReference type="Proteomes" id="UP000054632"/>
    </source>
</evidence>
<evidence type="ECO:0000313" key="8">
    <source>
        <dbReference type="Proteomes" id="UP000054815"/>
    </source>
</evidence>
<reference evidence="6 7" key="1">
    <citation type="submission" date="2015-01" db="EMBL/GenBank/DDBJ databases">
        <title>Evolution of Trichinella species and genotypes.</title>
        <authorList>
            <person name="Korhonen P.K."/>
            <person name="Edoardo P."/>
            <person name="Giuseppe L.R."/>
            <person name="Gasser R.B."/>
        </authorList>
    </citation>
    <scope>NUCLEOTIDE SEQUENCE [LARGE SCALE GENOMIC DNA]</scope>
    <source>
        <strain evidence="3">ISS13</strain>
        <strain evidence="2">ISS141</strain>
        <strain evidence="5">ISS176</strain>
        <strain evidence="4">ISS588</strain>
    </source>
</reference>
<dbReference type="Proteomes" id="UP000054826">
    <property type="component" value="Unassembled WGS sequence"/>
</dbReference>
<protein>
    <submittedName>
        <fullName evidence="2">Uncharacterized protein</fullName>
    </submittedName>
</protein>
<dbReference type="Proteomes" id="UP000054805">
    <property type="component" value="Unassembled WGS sequence"/>
</dbReference>
<dbReference type="EMBL" id="JYDU01000219">
    <property type="protein sequence ID" value="KRX88844.1"/>
    <property type="molecule type" value="Genomic_DNA"/>
</dbReference>
<accession>A0A0V0XLJ2</accession>
<evidence type="ECO:0000313" key="3">
    <source>
        <dbReference type="EMBL" id="KRY65866.1"/>
    </source>
</evidence>
<dbReference type="EMBL" id="JYDV01000017">
    <property type="protein sequence ID" value="KRZ41967.1"/>
    <property type="molecule type" value="Genomic_DNA"/>
</dbReference>
<sequence length="225" mass="25472">MGNCFGFLPFRMPFNFHRKVEQSLFITNRSFCGLEEKTHRWFEDEDMFDWSSLVPTDQGGARMADSNYFSLAESMSALEDPFEEYCEILGGGDLIRKSQNSQRSPFGMGSVLLARFKIIKQANKATPRTPDSALNSESDLEWEPEQMASLKAALNNVDSETVEDYDDDNRDEMSTSTCHNEDGRPSRSPPLEWDSDDLLDCDTLELLNSIDTMAPCINASKLYPS</sequence>
<keyword evidence="7" id="KW-1185">Reference proteome</keyword>
<evidence type="ECO:0000313" key="5">
    <source>
        <dbReference type="EMBL" id="KRZ41967.1"/>
    </source>
</evidence>
<evidence type="ECO:0000256" key="1">
    <source>
        <dbReference type="SAM" id="MobiDB-lite"/>
    </source>
</evidence>
<evidence type="ECO:0000313" key="2">
    <source>
        <dbReference type="EMBL" id="KRX88844.1"/>
    </source>
</evidence>
<feature type="compositionally biased region" description="Acidic residues" evidence="1">
    <location>
        <begin position="160"/>
        <end position="170"/>
    </location>
</feature>
<dbReference type="Proteomes" id="UP000054815">
    <property type="component" value="Unassembled WGS sequence"/>
</dbReference>
<organism evidence="2 8">
    <name type="scientific">Trichinella pseudospiralis</name>
    <name type="common">Parasitic roundworm</name>
    <dbReference type="NCBI Taxonomy" id="6337"/>
    <lineage>
        <taxon>Eukaryota</taxon>
        <taxon>Metazoa</taxon>
        <taxon>Ecdysozoa</taxon>
        <taxon>Nematoda</taxon>
        <taxon>Enoplea</taxon>
        <taxon>Dorylaimia</taxon>
        <taxon>Trichinellida</taxon>
        <taxon>Trichinellidae</taxon>
        <taxon>Trichinella</taxon>
    </lineage>
</organism>
<comment type="caution">
    <text evidence="2">The sequence shown here is derived from an EMBL/GenBank/DDBJ whole genome shotgun (WGS) entry which is preliminary data.</text>
</comment>
<gene>
    <name evidence="3" type="ORF">T4A_2561</name>
    <name evidence="4" type="ORF">T4B_7486</name>
    <name evidence="5" type="ORF">T4C_3593</name>
    <name evidence="2" type="ORF">T4E_960</name>
</gene>
<feature type="region of interest" description="Disordered" evidence="1">
    <location>
        <begin position="154"/>
        <end position="193"/>
    </location>
</feature>
<dbReference type="EMBL" id="JYDR01000190">
    <property type="protein sequence ID" value="KRY65866.1"/>
    <property type="molecule type" value="Genomic_DNA"/>
</dbReference>